<dbReference type="Proteomes" id="UP001174909">
    <property type="component" value="Unassembled WGS sequence"/>
</dbReference>
<comment type="caution">
    <text evidence="2">The sequence shown here is derived from an EMBL/GenBank/DDBJ whole genome shotgun (WGS) entry which is preliminary data.</text>
</comment>
<proteinExistence type="predicted"/>
<dbReference type="AlphaFoldDB" id="A0AA35VXB6"/>
<organism evidence="2 3">
    <name type="scientific">Geodia barretti</name>
    <name type="common">Barrett's horny sponge</name>
    <dbReference type="NCBI Taxonomy" id="519541"/>
    <lineage>
        <taxon>Eukaryota</taxon>
        <taxon>Metazoa</taxon>
        <taxon>Porifera</taxon>
        <taxon>Demospongiae</taxon>
        <taxon>Heteroscleromorpha</taxon>
        <taxon>Tetractinellida</taxon>
        <taxon>Astrophorina</taxon>
        <taxon>Geodiidae</taxon>
        <taxon>Geodia</taxon>
    </lineage>
</organism>
<dbReference type="InterPro" id="IPR004360">
    <property type="entry name" value="Glyas_Fos-R_dOase_dom"/>
</dbReference>
<evidence type="ECO:0000259" key="1">
    <source>
        <dbReference type="PROSITE" id="PS51819"/>
    </source>
</evidence>
<name>A0AA35VXB6_GEOBA</name>
<evidence type="ECO:0000313" key="2">
    <source>
        <dbReference type="EMBL" id="CAI7997088.1"/>
    </source>
</evidence>
<feature type="domain" description="VOC" evidence="1">
    <location>
        <begin position="11"/>
        <end position="127"/>
    </location>
</feature>
<dbReference type="InterPro" id="IPR037523">
    <property type="entry name" value="VOC_core"/>
</dbReference>
<gene>
    <name evidence="2" type="ORF">GBAR_LOCUS2047</name>
</gene>
<dbReference type="InterPro" id="IPR029068">
    <property type="entry name" value="Glyas_Bleomycin-R_OHBP_Dase"/>
</dbReference>
<dbReference type="Pfam" id="PF18029">
    <property type="entry name" value="Glyoxalase_6"/>
    <property type="match status" value="1"/>
</dbReference>
<dbReference type="EMBL" id="CASHTH010000293">
    <property type="protein sequence ID" value="CAI7997088.1"/>
    <property type="molecule type" value="Genomic_DNA"/>
</dbReference>
<dbReference type="PANTHER" id="PTHR33993">
    <property type="entry name" value="GLYOXALASE-RELATED"/>
    <property type="match status" value="1"/>
</dbReference>
<sequence>MPEITEYSSGSPSWADLLCKNGPAAKDFYTSLFGWTCDDHPAGPDMVYTMFSHDGVPVCASAEPGPGQENLPPHWSVYVTVDDLDAAVARVRDAGGTVLMEPFDVMDVGRMSIIQDKEGAFLRLWYPLKHAGAGKMHEPGALSWFELATTDTESASTFYTQVLQAEAGPDPNTDFPYTLLKVSGIQIAGIIQIGDDWGPVPPNWGVYFGVDDVDAVAAKAGELGGGVIVEPRDIEDFARFAVLRDAEGAVFNILRVNEW</sequence>
<dbReference type="Pfam" id="PF00903">
    <property type="entry name" value="Glyoxalase"/>
    <property type="match status" value="1"/>
</dbReference>
<accession>A0AA35VXB6</accession>
<dbReference type="CDD" id="cd07247">
    <property type="entry name" value="SgaA_N_like"/>
    <property type="match status" value="2"/>
</dbReference>
<evidence type="ECO:0000313" key="3">
    <source>
        <dbReference type="Proteomes" id="UP001174909"/>
    </source>
</evidence>
<dbReference type="PROSITE" id="PS51819">
    <property type="entry name" value="VOC"/>
    <property type="match status" value="2"/>
</dbReference>
<protein>
    <submittedName>
        <fullName evidence="2">Glyoxylase CFP32</fullName>
    </submittedName>
</protein>
<reference evidence="2" key="1">
    <citation type="submission" date="2023-03" db="EMBL/GenBank/DDBJ databases">
        <authorList>
            <person name="Steffen K."/>
            <person name="Cardenas P."/>
        </authorList>
    </citation>
    <scope>NUCLEOTIDE SEQUENCE</scope>
</reference>
<dbReference type="SUPFAM" id="SSF54593">
    <property type="entry name" value="Glyoxalase/Bleomycin resistance protein/Dihydroxybiphenyl dioxygenase"/>
    <property type="match status" value="2"/>
</dbReference>
<dbReference type="Gene3D" id="3.10.180.10">
    <property type="entry name" value="2,3-Dihydroxybiphenyl 1,2-Dioxygenase, domain 1"/>
    <property type="match status" value="2"/>
</dbReference>
<keyword evidence="3" id="KW-1185">Reference proteome</keyword>
<dbReference type="InterPro" id="IPR041581">
    <property type="entry name" value="Glyoxalase_6"/>
</dbReference>
<feature type="domain" description="VOC" evidence="1">
    <location>
        <begin position="141"/>
        <end position="256"/>
    </location>
</feature>
<dbReference type="PANTHER" id="PTHR33993:SF14">
    <property type="entry name" value="GB|AAF24581.1"/>
    <property type="match status" value="1"/>
</dbReference>
<dbReference type="InterPro" id="IPR052164">
    <property type="entry name" value="Anthracycline_SecMetBiosynth"/>
</dbReference>